<accession>A0A1E5T597</accession>
<protein>
    <recommendedName>
        <fullName evidence="1">Rhodanese domain-containing protein</fullName>
    </recommendedName>
</protein>
<evidence type="ECO:0000313" key="3">
    <source>
        <dbReference type="Proteomes" id="UP000095552"/>
    </source>
</evidence>
<name>A0A1E5T597_9BACT</name>
<dbReference type="SUPFAM" id="SSF52821">
    <property type="entry name" value="Rhodanese/Cell cycle control phosphatase"/>
    <property type="match status" value="1"/>
</dbReference>
<dbReference type="Proteomes" id="UP000095552">
    <property type="component" value="Unassembled WGS sequence"/>
</dbReference>
<dbReference type="STRING" id="1563681.BFP71_02355"/>
<dbReference type="PANTHER" id="PTHR43031:SF18">
    <property type="entry name" value="RHODANESE-RELATED SULFURTRANSFERASES"/>
    <property type="match status" value="1"/>
</dbReference>
<evidence type="ECO:0000313" key="2">
    <source>
        <dbReference type="EMBL" id="OEK06533.1"/>
    </source>
</evidence>
<dbReference type="Gene3D" id="3.40.250.10">
    <property type="entry name" value="Rhodanese-like domain"/>
    <property type="match status" value="1"/>
</dbReference>
<dbReference type="InterPro" id="IPR036873">
    <property type="entry name" value="Rhodanese-like_dom_sf"/>
</dbReference>
<gene>
    <name evidence="2" type="ORF">BFP71_02355</name>
</gene>
<dbReference type="Pfam" id="PF00581">
    <property type="entry name" value="Rhodanese"/>
    <property type="match status" value="1"/>
</dbReference>
<dbReference type="SMART" id="SM00450">
    <property type="entry name" value="RHOD"/>
    <property type="match status" value="1"/>
</dbReference>
<proteinExistence type="predicted"/>
<organism evidence="2 3">
    <name type="scientific">Roseivirga misakiensis</name>
    <dbReference type="NCBI Taxonomy" id="1563681"/>
    <lineage>
        <taxon>Bacteria</taxon>
        <taxon>Pseudomonadati</taxon>
        <taxon>Bacteroidota</taxon>
        <taxon>Cytophagia</taxon>
        <taxon>Cytophagales</taxon>
        <taxon>Roseivirgaceae</taxon>
        <taxon>Roseivirga</taxon>
    </lineage>
</organism>
<evidence type="ECO:0000259" key="1">
    <source>
        <dbReference type="PROSITE" id="PS50206"/>
    </source>
</evidence>
<comment type="caution">
    <text evidence="2">The sequence shown here is derived from an EMBL/GenBank/DDBJ whole genome shotgun (WGS) entry which is preliminary data.</text>
</comment>
<dbReference type="InterPro" id="IPR001763">
    <property type="entry name" value="Rhodanese-like_dom"/>
</dbReference>
<dbReference type="CDD" id="cd00158">
    <property type="entry name" value="RHOD"/>
    <property type="match status" value="1"/>
</dbReference>
<feature type="domain" description="Rhodanese" evidence="1">
    <location>
        <begin position="49"/>
        <end position="133"/>
    </location>
</feature>
<dbReference type="AlphaFoldDB" id="A0A1E5T597"/>
<reference evidence="2 3" key="1">
    <citation type="submission" date="2016-08" db="EMBL/GenBank/DDBJ databases">
        <title>Draft genome of Fabibacter sp. strain SK-8.</title>
        <authorList>
            <person name="Wong S.-K."/>
            <person name="Hamasaki K."/>
            <person name="Yoshizawa S."/>
        </authorList>
    </citation>
    <scope>NUCLEOTIDE SEQUENCE [LARGE SCALE GENOMIC DNA]</scope>
    <source>
        <strain evidence="2 3">SK-8</strain>
    </source>
</reference>
<dbReference type="PROSITE" id="PS50206">
    <property type="entry name" value="RHODANESE_3"/>
    <property type="match status" value="1"/>
</dbReference>
<dbReference type="InterPro" id="IPR050229">
    <property type="entry name" value="GlpE_sulfurtransferase"/>
</dbReference>
<dbReference type="PANTHER" id="PTHR43031">
    <property type="entry name" value="FAD-DEPENDENT OXIDOREDUCTASE"/>
    <property type="match status" value="1"/>
</dbReference>
<keyword evidence="3" id="KW-1185">Reference proteome</keyword>
<dbReference type="EMBL" id="MDGQ01000003">
    <property type="protein sequence ID" value="OEK06533.1"/>
    <property type="molecule type" value="Genomic_DNA"/>
</dbReference>
<sequence length="160" mass="18581">MKRGKYLLISLVLLIALFLFQVYHRGVYTIFNMEKVKRIQPKEALSLLKDNPITILDVRDEIEYTVSHLKGAVRYEEGMLDDLEKNQPILVYCTVSLRSNKLAKRLQKQGFNQIYELKNGLIGWSNANMPMVDTQNSNTDEVHVYNRFFGTFLKKGTAVY</sequence>